<organism evidence="1 2">
    <name type="scientific">Holotrichia oblita</name>
    <name type="common">Chafer beetle</name>
    <dbReference type="NCBI Taxonomy" id="644536"/>
    <lineage>
        <taxon>Eukaryota</taxon>
        <taxon>Metazoa</taxon>
        <taxon>Ecdysozoa</taxon>
        <taxon>Arthropoda</taxon>
        <taxon>Hexapoda</taxon>
        <taxon>Insecta</taxon>
        <taxon>Pterygota</taxon>
        <taxon>Neoptera</taxon>
        <taxon>Endopterygota</taxon>
        <taxon>Coleoptera</taxon>
        <taxon>Polyphaga</taxon>
        <taxon>Scarabaeiformia</taxon>
        <taxon>Scarabaeidae</taxon>
        <taxon>Melolonthinae</taxon>
        <taxon>Holotrichia</taxon>
    </lineage>
</organism>
<comment type="caution">
    <text evidence="1">The sequence shown here is derived from an EMBL/GenBank/DDBJ whole genome shotgun (WGS) entry which is preliminary data.</text>
</comment>
<name>A0ACB9SSH4_HOLOL</name>
<keyword evidence="2" id="KW-1185">Reference proteome</keyword>
<evidence type="ECO:0000313" key="1">
    <source>
        <dbReference type="EMBL" id="KAI4458048.1"/>
    </source>
</evidence>
<gene>
    <name evidence="1" type="ORF">MML48_7g00003171</name>
</gene>
<proteinExistence type="predicted"/>
<protein>
    <submittedName>
        <fullName evidence="1">Uncharacterized protein</fullName>
    </submittedName>
</protein>
<accession>A0ACB9SSH4</accession>
<sequence>MPVILKDLQALHDVIKVFKSNISKDSLERRRNVDETQKKITELDSYEARLNKLKVDIHKSQETLELVSNIKTFVKAIETLINECRITLQNRLEIKDTIESFRLKTANSLVPSMDGSEDTTKKSIHSISLYADLINPENKAGHLIKFILKTRLSENAKIRLDKSYDTVEDLL</sequence>
<dbReference type="EMBL" id="CM043021">
    <property type="protein sequence ID" value="KAI4458048.1"/>
    <property type="molecule type" value="Genomic_DNA"/>
</dbReference>
<dbReference type="Proteomes" id="UP001056778">
    <property type="component" value="Chromosome 7"/>
</dbReference>
<evidence type="ECO:0000313" key="2">
    <source>
        <dbReference type="Proteomes" id="UP001056778"/>
    </source>
</evidence>
<reference evidence="1" key="1">
    <citation type="submission" date="2022-04" db="EMBL/GenBank/DDBJ databases">
        <title>Chromosome-scale genome assembly of Holotrichia oblita Faldermann.</title>
        <authorList>
            <person name="Rongchong L."/>
        </authorList>
    </citation>
    <scope>NUCLEOTIDE SEQUENCE</scope>
    <source>
        <strain evidence="1">81SQS9</strain>
    </source>
</reference>